<dbReference type="GO" id="GO:0016491">
    <property type="term" value="F:oxidoreductase activity"/>
    <property type="evidence" value="ECO:0007669"/>
    <property type="project" value="InterPro"/>
</dbReference>
<accession>A0A131Z118</accession>
<evidence type="ECO:0000313" key="2">
    <source>
        <dbReference type="EMBL" id="JAP85113.1"/>
    </source>
</evidence>
<dbReference type="AlphaFoldDB" id="A0A131Z118"/>
<dbReference type="GO" id="GO:0010181">
    <property type="term" value="F:FMN binding"/>
    <property type="evidence" value="ECO:0007669"/>
    <property type="project" value="TreeGrafter"/>
</dbReference>
<dbReference type="InterPro" id="IPR029039">
    <property type="entry name" value="Flavoprotein-like_sf"/>
</dbReference>
<reference evidence="2" key="1">
    <citation type="journal article" date="2016" name="Ticks Tick Borne Dis.">
        <title>De novo assembly and annotation of the salivary gland transcriptome of Rhipicephalus appendiculatus male and female ticks during blood feeding.</title>
        <authorList>
            <person name="de Castro M.H."/>
            <person name="de Klerk D."/>
            <person name="Pienaar R."/>
            <person name="Latif A.A."/>
            <person name="Rees D.J."/>
            <person name="Mans B.J."/>
        </authorList>
    </citation>
    <scope>NUCLEOTIDE SEQUENCE</scope>
    <source>
        <tissue evidence="2">Salivary glands</tissue>
    </source>
</reference>
<dbReference type="GO" id="GO:0005829">
    <property type="term" value="C:cytosol"/>
    <property type="evidence" value="ECO:0007669"/>
    <property type="project" value="TreeGrafter"/>
</dbReference>
<dbReference type="Gene3D" id="3.40.50.360">
    <property type="match status" value="1"/>
</dbReference>
<evidence type="ECO:0000259" key="1">
    <source>
        <dbReference type="Pfam" id="PF03358"/>
    </source>
</evidence>
<protein>
    <recommendedName>
        <fullName evidence="1">NADPH-dependent FMN reductase-like domain-containing protein</fullName>
    </recommendedName>
</protein>
<dbReference type="InterPro" id="IPR005025">
    <property type="entry name" value="FMN_Rdtase-like_dom"/>
</dbReference>
<dbReference type="EMBL" id="GEDV01003444">
    <property type="protein sequence ID" value="JAP85113.1"/>
    <property type="molecule type" value="Transcribed_RNA"/>
</dbReference>
<dbReference type="PANTHER" id="PTHR30543:SF21">
    <property type="entry name" value="NAD(P)H-DEPENDENT FMN REDUCTASE LOT6"/>
    <property type="match status" value="1"/>
</dbReference>
<dbReference type="InterPro" id="IPR050712">
    <property type="entry name" value="NAD(P)H-dep_reductase"/>
</dbReference>
<proteinExistence type="predicted"/>
<sequence>MASQPLKLVLFVGSCRTERIAERLKRYVTAQLQKRGHQVSVIDPEEEPNLLAVRKPLHFHGPDEAPPAWLSRLHDKVKEAHGYLVLCPEYNRCIAPALGSAMDHFPPDSYRHKPCAIVAYSIGTGAGLAAAMQLRSFLGELGMVTVPFISLNPKVQALVAEDGTASDDGFSQRMAKLLAELEWYGLALRNHMEACGPPGE</sequence>
<name>A0A131Z118_RHIAP</name>
<dbReference type="Pfam" id="PF03358">
    <property type="entry name" value="FMN_red"/>
    <property type="match status" value="1"/>
</dbReference>
<dbReference type="PANTHER" id="PTHR30543">
    <property type="entry name" value="CHROMATE REDUCTASE"/>
    <property type="match status" value="1"/>
</dbReference>
<organism evidence="2">
    <name type="scientific">Rhipicephalus appendiculatus</name>
    <name type="common">Brown ear tick</name>
    <dbReference type="NCBI Taxonomy" id="34631"/>
    <lineage>
        <taxon>Eukaryota</taxon>
        <taxon>Metazoa</taxon>
        <taxon>Ecdysozoa</taxon>
        <taxon>Arthropoda</taxon>
        <taxon>Chelicerata</taxon>
        <taxon>Arachnida</taxon>
        <taxon>Acari</taxon>
        <taxon>Parasitiformes</taxon>
        <taxon>Ixodida</taxon>
        <taxon>Ixodoidea</taxon>
        <taxon>Ixodidae</taxon>
        <taxon>Rhipicephalinae</taxon>
        <taxon>Rhipicephalus</taxon>
        <taxon>Rhipicephalus</taxon>
    </lineage>
</organism>
<dbReference type="SUPFAM" id="SSF52218">
    <property type="entry name" value="Flavoproteins"/>
    <property type="match status" value="1"/>
</dbReference>
<feature type="domain" description="NADPH-dependent FMN reductase-like" evidence="1">
    <location>
        <begin position="7"/>
        <end position="147"/>
    </location>
</feature>